<protein>
    <recommendedName>
        <fullName evidence="5">alpha-L-fucosidase</fullName>
        <ecNumber evidence="5">3.2.1.51</ecNumber>
    </recommendedName>
</protein>
<evidence type="ECO:0000259" key="12">
    <source>
        <dbReference type="Pfam" id="PF16757"/>
    </source>
</evidence>
<dbReference type="GO" id="GO:0006004">
    <property type="term" value="P:fucose metabolic process"/>
    <property type="evidence" value="ECO:0007669"/>
    <property type="project" value="InterPro"/>
</dbReference>
<dbReference type="PIRSF" id="PIRSF001092">
    <property type="entry name" value="Alpha-L-fucosidase"/>
    <property type="match status" value="1"/>
</dbReference>
<dbReference type="SUPFAM" id="SSF51445">
    <property type="entry name" value="(Trans)glycosidases"/>
    <property type="match status" value="1"/>
</dbReference>
<proteinExistence type="inferred from homology"/>
<reference evidence="13 14" key="1">
    <citation type="journal article" date="2011" name="Genome Res.">
        <title>Phylogeny-wide analysis of social amoeba genomes highlights ancient origins for complex intercellular communication.</title>
        <authorList>
            <person name="Heidel A.J."/>
            <person name="Lawal H.M."/>
            <person name="Felder M."/>
            <person name="Schilde C."/>
            <person name="Helps N.R."/>
            <person name="Tunggal B."/>
            <person name="Rivero F."/>
            <person name="John U."/>
            <person name="Schleicher M."/>
            <person name="Eichinger L."/>
            <person name="Platzer M."/>
            <person name="Noegel A.A."/>
            <person name="Schaap P."/>
            <person name="Gloeckner G."/>
        </authorList>
    </citation>
    <scope>NUCLEOTIDE SEQUENCE [LARGE SCALE GENOMIC DNA]</scope>
    <source>
        <strain evidence="14">ATCC 26659 / Pp 5 / PN500</strain>
    </source>
</reference>
<dbReference type="GO" id="GO:0004560">
    <property type="term" value="F:alpha-L-fucosidase activity"/>
    <property type="evidence" value="ECO:0007669"/>
    <property type="project" value="UniProtKB-EC"/>
</dbReference>
<dbReference type="PANTHER" id="PTHR10030:SF37">
    <property type="entry name" value="ALPHA-L-FUCOSIDASE-RELATED"/>
    <property type="match status" value="1"/>
</dbReference>
<evidence type="ECO:0000313" key="13">
    <source>
        <dbReference type="EMBL" id="EFA80507.1"/>
    </source>
</evidence>
<comment type="catalytic activity">
    <reaction evidence="2">
        <text>a neolactoside IV(2)-alpha-Fuc-nLc4Cer(d18:0) + H2O = a neolactoside nLc4Cer(d18:0) + L-fucose</text>
        <dbReference type="Rhea" id="RHEA:49308"/>
        <dbReference type="ChEBI" id="CHEBI:2181"/>
        <dbReference type="ChEBI" id="CHEBI:15377"/>
        <dbReference type="ChEBI" id="CHEBI:91119"/>
        <dbReference type="ChEBI" id="CHEBI:91121"/>
    </reaction>
    <physiologicalReaction direction="left-to-right" evidence="2">
        <dbReference type="Rhea" id="RHEA:49309"/>
    </physiologicalReaction>
</comment>
<dbReference type="Gene3D" id="2.60.40.1180">
    <property type="entry name" value="Golgi alpha-mannosidase II"/>
    <property type="match status" value="1"/>
</dbReference>
<keyword evidence="6 9" id="KW-0732">Signal</keyword>
<comment type="similarity">
    <text evidence="4 9">Belongs to the glycosyl hydrolase 29 family.</text>
</comment>
<feature type="domain" description="Alpha-L-fucosidase C-terminal" evidence="12">
    <location>
        <begin position="373"/>
        <end position="462"/>
    </location>
</feature>
<evidence type="ECO:0000256" key="6">
    <source>
        <dbReference type="ARBA" id="ARBA00022729"/>
    </source>
</evidence>
<keyword evidence="7 9" id="KW-0378">Hydrolase</keyword>
<evidence type="ECO:0000256" key="3">
    <source>
        <dbReference type="ARBA" id="ARBA00004071"/>
    </source>
</evidence>
<dbReference type="Proteomes" id="UP000001396">
    <property type="component" value="Unassembled WGS sequence"/>
</dbReference>
<feature type="site" description="May be important for catalysis" evidence="10">
    <location>
        <position position="292"/>
    </location>
</feature>
<evidence type="ECO:0000256" key="2">
    <source>
        <dbReference type="ARBA" id="ARBA00000419"/>
    </source>
</evidence>
<evidence type="ECO:0000256" key="5">
    <source>
        <dbReference type="ARBA" id="ARBA00012662"/>
    </source>
</evidence>
<dbReference type="InterPro" id="IPR016286">
    <property type="entry name" value="FUC_metazoa-typ"/>
</dbReference>
<dbReference type="SMART" id="SM00812">
    <property type="entry name" value="Alpha_L_fucos"/>
    <property type="match status" value="1"/>
</dbReference>
<dbReference type="InterPro" id="IPR000933">
    <property type="entry name" value="Glyco_hydro_29"/>
</dbReference>
<feature type="chain" id="PRO_5016196347" description="alpha-L-fucosidase" evidence="9">
    <location>
        <begin position="20"/>
        <end position="467"/>
    </location>
</feature>
<keyword evidence="14" id="KW-1185">Reference proteome</keyword>
<name>D3BF26_HETP5</name>
<dbReference type="InterPro" id="IPR057739">
    <property type="entry name" value="Glyco_hydro_29_N"/>
</dbReference>
<evidence type="ECO:0000256" key="10">
    <source>
        <dbReference type="PIRSR" id="PIRSR001092-1"/>
    </source>
</evidence>
<keyword evidence="8 9" id="KW-0326">Glycosidase</keyword>
<evidence type="ECO:0000313" key="14">
    <source>
        <dbReference type="Proteomes" id="UP000001396"/>
    </source>
</evidence>
<dbReference type="PRINTS" id="PR00741">
    <property type="entry name" value="GLHYDRLASE29"/>
</dbReference>
<evidence type="ECO:0000256" key="8">
    <source>
        <dbReference type="ARBA" id="ARBA00023295"/>
    </source>
</evidence>
<dbReference type="FunFam" id="3.20.20.80:FF:000201">
    <property type="entry name" value="Alpha-L-fucosidase"/>
    <property type="match status" value="1"/>
</dbReference>
<evidence type="ECO:0000256" key="9">
    <source>
        <dbReference type="PIRNR" id="PIRNR001092"/>
    </source>
</evidence>
<evidence type="ECO:0000256" key="7">
    <source>
        <dbReference type="ARBA" id="ARBA00022801"/>
    </source>
</evidence>
<evidence type="ECO:0000256" key="1">
    <source>
        <dbReference type="ARBA" id="ARBA00000321"/>
    </source>
</evidence>
<dbReference type="EMBL" id="ADBJ01000031">
    <property type="protein sequence ID" value="EFA80507.1"/>
    <property type="molecule type" value="Genomic_DNA"/>
</dbReference>
<dbReference type="InParanoid" id="D3BF26"/>
<evidence type="ECO:0000256" key="4">
    <source>
        <dbReference type="ARBA" id="ARBA00007951"/>
    </source>
</evidence>
<dbReference type="AlphaFoldDB" id="D3BF26"/>
<comment type="caution">
    <text evidence="13">The sequence shown here is derived from an EMBL/GenBank/DDBJ whole genome shotgun (WGS) entry which is preliminary data.</text>
</comment>
<dbReference type="GO" id="GO:0005764">
    <property type="term" value="C:lysosome"/>
    <property type="evidence" value="ECO:0007669"/>
    <property type="project" value="TreeGrafter"/>
</dbReference>
<feature type="signal peptide" evidence="9">
    <location>
        <begin position="1"/>
        <end position="19"/>
    </location>
</feature>
<organism evidence="13 14">
    <name type="scientific">Heterostelium pallidum (strain ATCC 26659 / Pp 5 / PN500)</name>
    <name type="common">Cellular slime mold</name>
    <name type="synonym">Polysphondylium pallidum</name>
    <dbReference type="NCBI Taxonomy" id="670386"/>
    <lineage>
        <taxon>Eukaryota</taxon>
        <taxon>Amoebozoa</taxon>
        <taxon>Evosea</taxon>
        <taxon>Eumycetozoa</taxon>
        <taxon>Dictyostelia</taxon>
        <taxon>Acytosteliales</taxon>
        <taxon>Acytosteliaceae</taxon>
        <taxon>Heterostelium</taxon>
    </lineage>
</organism>
<dbReference type="InterPro" id="IPR013780">
    <property type="entry name" value="Glyco_hydro_b"/>
</dbReference>
<evidence type="ECO:0000259" key="11">
    <source>
        <dbReference type="Pfam" id="PF01120"/>
    </source>
</evidence>
<dbReference type="RefSeq" id="XP_020432627.1">
    <property type="nucleotide sequence ID" value="XM_020578179.1"/>
</dbReference>
<dbReference type="EC" id="3.2.1.51" evidence="5"/>
<dbReference type="OMA" id="LPEHKWE"/>
<accession>D3BF26</accession>
<dbReference type="InterPro" id="IPR017853">
    <property type="entry name" value="GH"/>
</dbReference>
<dbReference type="Pfam" id="PF16757">
    <property type="entry name" value="Fucosidase_C"/>
    <property type="match status" value="1"/>
</dbReference>
<dbReference type="Pfam" id="PF01120">
    <property type="entry name" value="Alpha_L_fucos"/>
    <property type="match status" value="1"/>
</dbReference>
<dbReference type="InterPro" id="IPR031919">
    <property type="entry name" value="Fucosidase_C"/>
</dbReference>
<comment type="catalytic activity">
    <reaction evidence="1">
        <text>a neolactoside IV(2)-alpha-Fuc-nLc4Cer(d18:1(4E)) + H2O = a neolactoside nLc4Cer(d18:1(4E)) + L-fucose</text>
        <dbReference type="Rhea" id="RHEA:48224"/>
        <dbReference type="ChEBI" id="CHEBI:2181"/>
        <dbReference type="ChEBI" id="CHEBI:15377"/>
        <dbReference type="ChEBI" id="CHEBI:17006"/>
        <dbReference type="ChEBI" id="CHEBI:28691"/>
    </reaction>
    <physiologicalReaction direction="left-to-right" evidence="1">
        <dbReference type="Rhea" id="RHEA:48225"/>
    </physiologicalReaction>
</comment>
<dbReference type="PROSITE" id="PS00385">
    <property type="entry name" value="ALPHA_L_FUCOSIDASE"/>
    <property type="match status" value="1"/>
</dbReference>
<dbReference type="GeneID" id="31362824"/>
<comment type="function">
    <text evidence="3">Alpha-L-fucosidase is responsible for hydrolyzing the alpha-1,6-linked fucose joined to the reducing-end N-acetylglucosamine of the carbohydrate moieties of glycoproteins.</text>
</comment>
<dbReference type="GO" id="GO:0016139">
    <property type="term" value="P:glycoside catabolic process"/>
    <property type="evidence" value="ECO:0007669"/>
    <property type="project" value="TreeGrafter"/>
</dbReference>
<feature type="domain" description="Glycoside hydrolase family 29 N-terminal" evidence="11">
    <location>
        <begin position="18"/>
        <end position="362"/>
    </location>
</feature>
<dbReference type="InterPro" id="IPR018526">
    <property type="entry name" value="Glyco_hydro_29_CS"/>
</dbReference>
<gene>
    <name evidence="13" type="ORF">PPL_07343</name>
</gene>
<sequence>MRNLQILLFFVTIFVICNSQTYQPNWPSVNSRPLPSWYDQSKFGIFIHWGVYSVPAFATSVFPSAEWYWYSLTYPKDTDGGATQAYHNKTFGPDFTYQQFAPMFKADLFDPQQWAAIFKASGAKYVVFTSKHHEGFTNWKSEQSWSWNSVDVGPHRDLVGDLTAAVKYAGLHMGLYHSLFEWFNPTYLQDKSTGNPPTQKEYVSEVLFPQLVDIVNKYEPDLIWSDGDWEQTSAYWDSTLFLSWLYTNSSVKNTVVTNDRWGSDCRSKNGGYWTPYDRFNPGKLIGHKWENCYTIGTSWGYNENEPLQEYQSTTALLQAMVSTVSCGGNFLLDVGPTADGVIPIVMQERLIEIGEWLGVNGEAIYDSTFWRAQNDTADELIWYTTNTQTGYVYAISFVWPDSGVLELKAPVASTSATIELIGPNNNSILVSWNMNSNGQGINIKLPTLTPGQTPPFGIYTFRMMGVK</sequence>
<dbReference type="PANTHER" id="PTHR10030">
    <property type="entry name" value="ALPHA-L-FUCOSIDASE"/>
    <property type="match status" value="1"/>
</dbReference>
<dbReference type="Gene3D" id="3.20.20.80">
    <property type="entry name" value="Glycosidases"/>
    <property type="match status" value="1"/>
</dbReference>